<dbReference type="EMBL" id="WQLB01000007">
    <property type="protein sequence ID" value="MVN86559.1"/>
    <property type="molecule type" value="Genomic_DNA"/>
</dbReference>
<accession>A0A7C9M819</accession>
<evidence type="ECO:0000313" key="1">
    <source>
        <dbReference type="EMBL" id="MVN86559.1"/>
    </source>
</evidence>
<sequence>MGSEQLPAIDVLEQGMWQVVAVLGVSKTTNGKRQLVVIFKNLDAGQTNPTKLIYLPIEMLPLLWAGATFKNGILQRPDGASEIYKTRILPRSENIIDYRDRIRIKQYRKDITLSAHPVDNKTVQIISKYVQPDKHHTLAKYVKYAYYRNGFDIYIIPIMEIIRYHYALFCSSRLINDIFSGKLESEDSLNSFINTRRSFSKDNEAFLVLRKEYTDSDRLILGLFYKSQRHSYFLQAINISASLRDGQSAGDFFVCPYVKFPFTRRTNLTFQGTSSIHKASNYHFKIHWVERILYSQFRLPFERLEYDRDNTSLRRSNVANDRVLPIGWQQRQIQGRLRKPKRLITNQIRRPRKGIQPLRHFFESPLSNLLAQLKGGKVTEGEPVSQSGGESTPIPVEELTVQPPQQHEEGDLGQIQLGPDLSPPLPIRPPVGFDDLTKALQELQDKGEIDRYEAAVPENPFALTNYSDDTTSWLKINETTSRSGVLFHIVVGTLHFYIYDIERNQDSTSVAVIRRPNAQEIDIEGIESILKEGIRIRGRWQARSEKNRPRLDTFAMSAIGHAYTSSKTYGAALLRAAHLGLLKPNTVPAESEIRADLATNDVEDDGQMD</sequence>
<keyword evidence="2" id="KW-1185">Reference proteome</keyword>
<name>A0A7C9M819_9DEIO</name>
<organism evidence="1 2">
    <name type="scientific">Deinococcus arboris</name>
    <dbReference type="NCBI Taxonomy" id="2682977"/>
    <lineage>
        <taxon>Bacteria</taxon>
        <taxon>Thermotogati</taxon>
        <taxon>Deinococcota</taxon>
        <taxon>Deinococci</taxon>
        <taxon>Deinococcales</taxon>
        <taxon>Deinococcaceae</taxon>
        <taxon>Deinococcus</taxon>
    </lineage>
</organism>
<comment type="caution">
    <text evidence="1">The sequence shown here is derived from an EMBL/GenBank/DDBJ whole genome shotgun (WGS) entry which is preliminary data.</text>
</comment>
<dbReference type="RefSeq" id="WP_157458612.1">
    <property type="nucleotide sequence ID" value="NZ_WQLB01000007.1"/>
</dbReference>
<dbReference type="Proteomes" id="UP000483286">
    <property type="component" value="Unassembled WGS sequence"/>
</dbReference>
<protein>
    <submittedName>
        <fullName evidence="1">Uncharacterized protein</fullName>
    </submittedName>
</protein>
<evidence type="ECO:0000313" key="2">
    <source>
        <dbReference type="Proteomes" id="UP000483286"/>
    </source>
</evidence>
<proteinExistence type="predicted"/>
<reference evidence="1 2" key="1">
    <citation type="submission" date="2019-12" db="EMBL/GenBank/DDBJ databases">
        <title>Deinococcus sp. HMF7620 Genome sequencing and assembly.</title>
        <authorList>
            <person name="Kang H."/>
            <person name="Kim H."/>
            <person name="Joh K."/>
        </authorList>
    </citation>
    <scope>NUCLEOTIDE SEQUENCE [LARGE SCALE GENOMIC DNA]</scope>
    <source>
        <strain evidence="1 2">HMF7620</strain>
    </source>
</reference>
<gene>
    <name evidence="1" type="ORF">GO986_07245</name>
</gene>
<dbReference type="AlphaFoldDB" id="A0A7C9M819"/>